<protein>
    <submittedName>
        <fullName evidence="2">Uncharacterized protein</fullName>
    </submittedName>
</protein>
<dbReference type="EMBL" id="BLLO01000020">
    <property type="protein sequence ID" value="GFH79721.1"/>
    <property type="molecule type" value="Genomic_DNA"/>
</dbReference>
<dbReference type="RefSeq" id="WP_189399362.1">
    <property type="nucleotide sequence ID" value="NZ_BLLO01000020.1"/>
</dbReference>
<evidence type="ECO:0000313" key="2">
    <source>
        <dbReference type="EMBL" id="GGU51686.1"/>
    </source>
</evidence>
<dbReference type="EMBL" id="BMSC01000001">
    <property type="protein sequence ID" value="GGU51686.1"/>
    <property type="molecule type" value="Genomic_DNA"/>
</dbReference>
<dbReference type="AlphaFoldDB" id="A0A8H9LGR2"/>
<dbReference type="Proteomes" id="UP000660975">
    <property type="component" value="Unassembled WGS sequence"/>
</dbReference>
<reference evidence="2" key="1">
    <citation type="journal article" date="2014" name="Int. J. Syst. Evol. Microbiol.">
        <title>Complete genome sequence of Corynebacterium casei LMG S-19264T (=DSM 44701T), isolated from a smear-ripened cheese.</title>
        <authorList>
            <consortium name="US DOE Joint Genome Institute (JGI-PGF)"/>
            <person name="Walter F."/>
            <person name="Albersmeier A."/>
            <person name="Kalinowski J."/>
            <person name="Ruckert C."/>
        </authorList>
    </citation>
    <scope>NUCLEOTIDE SEQUENCE</scope>
    <source>
        <strain evidence="2">JCM 4136</strain>
    </source>
</reference>
<reference evidence="1 3" key="2">
    <citation type="submission" date="2020-02" db="EMBL/GenBank/DDBJ databases">
        <title>Whole genome shotgun sequence of Streptomyces gougerotii NBRC 13043.</title>
        <authorList>
            <person name="Ichikawa N."/>
            <person name="Komaki H."/>
            <person name="Tamura T."/>
        </authorList>
    </citation>
    <scope>NUCLEOTIDE SEQUENCE [LARGE SCALE GENOMIC DNA]</scope>
    <source>
        <strain evidence="1 3">NBRC 13043</strain>
    </source>
</reference>
<evidence type="ECO:0000313" key="1">
    <source>
        <dbReference type="EMBL" id="GFH79721.1"/>
    </source>
</evidence>
<dbReference type="Proteomes" id="UP000480804">
    <property type="component" value="Unassembled WGS sequence"/>
</dbReference>
<gene>
    <name evidence="2" type="ORF">GCM10010227_00250</name>
    <name evidence="1" type="ORF">Sgou_43910</name>
</gene>
<reference evidence="2" key="3">
    <citation type="submission" date="2020-09" db="EMBL/GenBank/DDBJ databases">
        <authorList>
            <person name="Sun Q."/>
            <person name="Ohkuma M."/>
        </authorList>
    </citation>
    <scope>NUCLEOTIDE SEQUENCE</scope>
    <source>
        <strain evidence="2">JCM 4136</strain>
    </source>
</reference>
<name>A0A8H9LGR2_9ACTN</name>
<proteinExistence type="predicted"/>
<comment type="caution">
    <text evidence="2">The sequence shown here is derived from an EMBL/GenBank/DDBJ whole genome shotgun (WGS) entry which is preliminary data.</text>
</comment>
<evidence type="ECO:0000313" key="3">
    <source>
        <dbReference type="Proteomes" id="UP000480804"/>
    </source>
</evidence>
<organism evidence="2 4">
    <name type="scientific">Streptomyces gougerotii</name>
    <dbReference type="NCBI Taxonomy" id="53448"/>
    <lineage>
        <taxon>Bacteria</taxon>
        <taxon>Bacillati</taxon>
        <taxon>Actinomycetota</taxon>
        <taxon>Actinomycetes</taxon>
        <taxon>Kitasatosporales</taxon>
        <taxon>Streptomycetaceae</taxon>
        <taxon>Streptomyces</taxon>
        <taxon>Streptomyces diastaticus group</taxon>
    </lineage>
</organism>
<evidence type="ECO:0000313" key="4">
    <source>
        <dbReference type="Proteomes" id="UP000660975"/>
    </source>
</evidence>
<keyword evidence="3" id="KW-1185">Reference proteome</keyword>
<accession>A0A8H9LGR2</accession>
<sequence>MLSGPPPGPEMKLPADLKVTFEETKLKDPDQAAALRDAQLYAKSTVFGIAEQDPESEAYGYYAVPGSQAEKYAKARIGVYVDGGLTIAGERQHSRAEVRPGKKDGYVVTFCSDESKVKGKHEASGETFTGDPGPTNLWHWTLDMVPSPKIDGLWLTQEAIMKGRASAECG</sequence>